<evidence type="ECO:0000256" key="1">
    <source>
        <dbReference type="SAM" id="MobiDB-lite"/>
    </source>
</evidence>
<dbReference type="Proteomes" id="UP000618795">
    <property type="component" value="Unassembled WGS sequence"/>
</dbReference>
<dbReference type="CDD" id="cd03398">
    <property type="entry name" value="PAP2_haloperoxidase"/>
    <property type="match status" value="1"/>
</dbReference>
<dbReference type="PANTHER" id="PTHR34599">
    <property type="entry name" value="PEROXIDASE-RELATED"/>
    <property type="match status" value="1"/>
</dbReference>
<feature type="domain" description="Phosphatidic acid phosphatase type 2/haloperoxidase" evidence="2">
    <location>
        <begin position="412"/>
        <end position="536"/>
    </location>
</feature>
<gene>
    <name evidence="3" type="ORF">GCM10010260_60850</name>
</gene>
<feature type="region of interest" description="Disordered" evidence="1">
    <location>
        <begin position="1"/>
        <end position="23"/>
    </location>
</feature>
<reference evidence="3" key="1">
    <citation type="journal article" date="2014" name="Int. J. Syst. Evol. Microbiol.">
        <title>Complete genome sequence of Corynebacterium casei LMG S-19264T (=DSM 44701T), isolated from a smear-ripened cheese.</title>
        <authorList>
            <consortium name="US DOE Joint Genome Institute (JGI-PGF)"/>
            <person name="Walter F."/>
            <person name="Albersmeier A."/>
            <person name="Kalinowski J."/>
            <person name="Ruckert C."/>
        </authorList>
    </citation>
    <scope>NUCLEOTIDE SEQUENCE</scope>
    <source>
        <strain evidence="3">JCM 4369</strain>
    </source>
</reference>
<dbReference type="Gene3D" id="1.10.606.20">
    <property type="match status" value="1"/>
</dbReference>
<reference evidence="3" key="2">
    <citation type="submission" date="2020-09" db="EMBL/GenBank/DDBJ databases">
        <authorList>
            <person name="Sun Q."/>
            <person name="Ohkuma M."/>
        </authorList>
    </citation>
    <scope>NUCLEOTIDE SEQUENCE</scope>
    <source>
        <strain evidence="3">JCM 4369</strain>
    </source>
</reference>
<dbReference type="PANTHER" id="PTHR34599:SF1">
    <property type="entry name" value="PHOSPHATIDIC ACID PHOSPHATASE TYPE 2_HALOPEROXIDASE DOMAIN-CONTAINING PROTEIN"/>
    <property type="match status" value="1"/>
</dbReference>
<name>A0A918MD68_9ACTN</name>
<dbReference type="AlphaFoldDB" id="A0A918MD68"/>
<feature type="region of interest" description="Disordered" evidence="1">
    <location>
        <begin position="283"/>
        <end position="312"/>
    </location>
</feature>
<dbReference type="RefSeq" id="WP_229854415.1">
    <property type="nucleotide sequence ID" value="NZ_BMTD01000016.1"/>
</dbReference>
<evidence type="ECO:0000313" key="4">
    <source>
        <dbReference type="Proteomes" id="UP000618795"/>
    </source>
</evidence>
<evidence type="ECO:0000259" key="2">
    <source>
        <dbReference type="Pfam" id="PF01569"/>
    </source>
</evidence>
<dbReference type="Pfam" id="PF01569">
    <property type="entry name" value="PAP2"/>
    <property type="match status" value="1"/>
</dbReference>
<organism evidence="3 4">
    <name type="scientific">Streptomyces filipinensis</name>
    <dbReference type="NCBI Taxonomy" id="66887"/>
    <lineage>
        <taxon>Bacteria</taxon>
        <taxon>Bacillati</taxon>
        <taxon>Actinomycetota</taxon>
        <taxon>Actinomycetes</taxon>
        <taxon>Kitasatosporales</taxon>
        <taxon>Streptomycetaceae</taxon>
        <taxon>Streptomyces</taxon>
    </lineage>
</organism>
<proteinExistence type="predicted"/>
<dbReference type="InterPro" id="IPR036938">
    <property type="entry name" value="PAP2/HPO_sf"/>
</dbReference>
<dbReference type="EMBL" id="BMTD01000016">
    <property type="protein sequence ID" value="GGV13731.1"/>
    <property type="molecule type" value="Genomic_DNA"/>
</dbReference>
<comment type="caution">
    <text evidence="3">The sequence shown here is derived from an EMBL/GenBank/DDBJ whole genome shotgun (WGS) entry which is preliminary data.</text>
</comment>
<keyword evidence="4" id="KW-1185">Reference proteome</keyword>
<protein>
    <recommendedName>
        <fullName evidence="2">Phosphatidic acid phosphatase type 2/haloperoxidase domain-containing protein</fullName>
    </recommendedName>
</protein>
<evidence type="ECO:0000313" key="3">
    <source>
        <dbReference type="EMBL" id="GGV13731.1"/>
    </source>
</evidence>
<dbReference type="SUPFAM" id="SSF48317">
    <property type="entry name" value="Acid phosphatase/Vanadium-dependent haloperoxidase"/>
    <property type="match status" value="1"/>
</dbReference>
<feature type="region of interest" description="Disordered" evidence="1">
    <location>
        <begin position="99"/>
        <end position="123"/>
    </location>
</feature>
<accession>A0A918MD68</accession>
<dbReference type="InterPro" id="IPR000326">
    <property type="entry name" value="PAP2/HPO"/>
</dbReference>
<sequence>MDVTPNSGTGIDAPPPHEPCTRAPDLRREMHHVPAPGAERAWLLRRKALMDRRALDDPGPVAAAAEPAEQLVRHDRRHPDLAAGPHHPDTITLAWPTRMSHAHDRQLSQPATSDKEPQNMGGKQKTLAILAGAALAAGLAGPAFGSTTAHSPALRTAATGAGMSVVEWNRELVTILSNPKAQPSTVQPTRSFALLQAAEYDAVVSITRAGPAYVFSVTAPKGARADAAADQAAHDVLVALYPARRASLNQRLSSQLSAISGGPGKQAGIGVGAEVARRLITLRSNDGSSAKPPRFRPGAKAGDYRPTPPRFPTPVFTDWGSVKPFVLADGRQFRPAPPPAVSSAAYATALNEVKSLGSKTSTSRTPDQTAAAKFWAAAPVWNVWNQITQNLVTSQNATLEKAVKVFARLDLSLADTAIAMYDAKYVYDVWRPVTAIRLGGTHYNPSIVGDPSWTPLLPTAPDPSYPGAHGALSQAAATTLAGLYGARHHFAVTSKGVTRTFTGFQDAATEAWLSRIWSGQHTSLDNRAGQQLGAQVADFVAGRL</sequence>
<dbReference type="InterPro" id="IPR052559">
    <property type="entry name" value="V-haloperoxidase"/>
</dbReference>